<name>A0ABU5C5M1_9BACI</name>
<evidence type="ECO:0000313" key="3">
    <source>
        <dbReference type="Proteomes" id="UP001281447"/>
    </source>
</evidence>
<keyword evidence="3" id="KW-1185">Reference proteome</keyword>
<organism evidence="2 3">
    <name type="scientific">Tigheibacillus halophilus</name>
    <dbReference type="NCBI Taxonomy" id="361280"/>
    <lineage>
        <taxon>Bacteria</taxon>
        <taxon>Bacillati</taxon>
        <taxon>Bacillota</taxon>
        <taxon>Bacilli</taxon>
        <taxon>Bacillales</taxon>
        <taxon>Bacillaceae</taxon>
        <taxon>Tigheibacillus</taxon>
    </lineage>
</organism>
<gene>
    <name evidence="2" type="ORF">RWE15_07800</name>
</gene>
<dbReference type="Pfam" id="PF05651">
    <property type="entry name" value="Diacid_rec"/>
    <property type="match status" value="1"/>
</dbReference>
<comment type="caution">
    <text evidence="2">The sequence shown here is derived from an EMBL/GenBank/DDBJ whole genome shotgun (WGS) entry which is preliminary data.</text>
</comment>
<accession>A0ABU5C5M1</accession>
<dbReference type="EMBL" id="JAWDIP010000003">
    <property type="protein sequence ID" value="MDY0394375.1"/>
    <property type="molecule type" value="Genomic_DNA"/>
</dbReference>
<dbReference type="InterPro" id="IPR008599">
    <property type="entry name" value="Diacid_rec"/>
</dbReference>
<evidence type="ECO:0000313" key="2">
    <source>
        <dbReference type="EMBL" id="MDY0394375.1"/>
    </source>
</evidence>
<reference evidence="2 3" key="1">
    <citation type="submission" date="2023-10" db="EMBL/GenBank/DDBJ databases">
        <title>Virgibacillus halophilus 5B73C genome.</title>
        <authorList>
            <person name="Miliotis G."/>
            <person name="Sengupta P."/>
            <person name="Hameed A."/>
            <person name="Chuvochina M."/>
            <person name="Mcdonagh F."/>
            <person name="Simpson A.C."/>
            <person name="Singh N.K."/>
            <person name="Rekha P.D."/>
            <person name="Raman K."/>
            <person name="Hugenholtz P."/>
            <person name="Venkateswaran K."/>
        </authorList>
    </citation>
    <scope>NUCLEOTIDE SEQUENCE [LARGE SCALE GENOMIC DNA]</scope>
    <source>
        <strain evidence="2 3">5B73C</strain>
    </source>
</reference>
<proteinExistence type="predicted"/>
<evidence type="ECO:0000259" key="1">
    <source>
        <dbReference type="Pfam" id="PF05651"/>
    </source>
</evidence>
<dbReference type="Proteomes" id="UP001281447">
    <property type="component" value="Unassembled WGS sequence"/>
</dbReference>
<feature type="domain" description="Putative sugar diacid recognition" evidence="1">
    <location>
        <begin position="13"/>
        <end position="64"/>
    </location>
</feature>
<sequence length="69" mass="7661">MAQSALYNRNVFTSLVEELSRLIDGEVIITNEQGMIVASTDRDRLGAFHEGAQLAMQKKEQTGYDEGNV</sequence>
<protein>
    <submittedName>
        <fullName evidence="2">Sugar diacid recognition domain-containing protein</fullName>
    </submittedName>
</protein>